<dbReference type="InterPro" id="IPR002934">
    <property type="entry name" value="Polymerase_NTP_transf_dom"/>
</dbReference>
<evidence type="ECO:0000313" key="2">
    <source>
        <dbReference type="EMBL" id="OGN34573.1"/>
    </source>
</evidence>
<evidence type="ECO:0000259" key="1">
    <source>
        <dbReference type="Pfam" id="PF01909"/>
    </source>
</evidence>
<dbReference type="InterPro" id="IPR043519">
    <property type="entry name" value="NT_sf"/>
</dbReference>
<proteinExistence type="predicted"/>
<dbReference type="Proteomes" id="UP000178155">
    <property type="component" value="Unassembled WGS sequence"/>
</dbReference>
<dbReference type="EMBL" id="MGKW01000005">
    <property type="protein sequence ID" value="OGN34573.1"/>
    <property type="molecule type" value="Genomic_DNA"/>
</dbReference>
<comment type="caution">
    <text evidence="2">The sequence shown here is derived from an EMBL/GenBank/DDBJ whole genome shotgun (WGS) entry which is preliminary data.</text>
</comment>
<dbReference type="Pfam" id="PF01909">
    <property type="entry name" value="NTP_transf_2"/>
    <property type="match status" value="1"/>
</dbReference>
<accession>A0A1F8HAG2</accession>
<protein>
    <recommendedName>
        <fullName evidence="1">Polymerase nucleotidyl transferase domain-containing protein</fullName>
    </recommendedName>
</protein>
<dbReference type="AlphaFoldDB" id="A0A1F8HAG2"/>
<reference evidence="2 3" key="1">
    <citation type="journal article" date="2016" name="Nat. Commun.">
        <title>Thousands of microbial genomes shed light on interconnected biogeochemical processes in an aquifer system.</title>
        <authorList>
            <person name="Anantharaman K."/>
            <person name="Brown C.T."/>
            <person name="Hug L.A."/>
            <person name="Sharon I."/>
            <person name="Castelle C.J."/>
            <person name="Probst A.J."/>
            <person name="Thomas B.C."/>
            <person name="Singh A."/>
            <person name="Wilkins M.J."/>
            <person name="Karaoz U."/>
            <person name="Brodie E.L."/>
            <person name="Williams K.H."/>
            <person name="Hubbard S.S."/>
            <person name="Banfield J.F."/>
        </authorList>
    </citation>
    <scope>NUCLEOTIDE SEQUENCE [LARGE SCALE GENOMIC DNA]</scope>
</reference>
<dbReference type="GO" id="GO:0016779">
    <property type="term" value="F:nucleotidyltransferase activity"/>
    <property type="evidence" value="ECO:0007669"/>
    <property type="project" value="InterPro"/>
</dbReference>
<evidence type="ECO:0000313" key="3">
    <source>
        <dbReference type="Proteomes" id="UP000178155"/>
    </source>
</evidence>
<organism evidence="2 3">
    <name type="scientific">Candidatus Yanofskybacteria bacterium RIFCSPLOWO2_02_FULL_47_9b</name>
    <dbReference type="NCBI Taxonomy" id="1802708"/>
    <lineage>
        <taxon>Bacteria</taxon>
        <taxon>Candidatus Yanofskyibacteriota</taxon>
    </lineage>
</organism>
<name>A0A1F8HAG2_9BACT</name>
<feature type="domain" description="Polymerase nucleotidyl transferase" evidence="1">
    <location>
        <begin position="105"/>
        <end position="139"/>
    </location>
</feature>
<dbReference type="SUPFAM" id="SSF81301">
    <property type="entry name" value="Nucleotidyltransferase"/>
    <property type="match status" value="1"/>
</dbReference>
<gene>
    <name evidence="2" type="ORF">A3I39_00095</name>
</gene>
<sequence length="329" mass="38499">MLKDAILATVVYYDVFDFPLTSFEAHRYLINPKRLSHKTEAMGDISLTEILNELDKLVESGKLFGKFGFYFLPGRSELAELRIEREKIAAQKWRRLRRLAWWLQMSPWVRGIFVSGSMALGNTTIESDFDILVIMQAGRLYAGRLLLSALTSLMRSRRTRYQQIAPDKFCFNHFITTDHLTIDHPSLYNAQTYVHLVPLMIDRQLAASFFAANLWINKYVYNFAPRLETVHREIKISRILKFKARVIEWLFDHTLGNQFEKLARRYQQRRINDNPATHQTGGRVVATDTELEFHPRSFERIVLDRYNALTRRFKFSDNVEPDSGLTGNK</sequence>